<reference evidence="2 3" key="1">
    <citation type="submission" date="2024-06" db="EMBL/GenBank/DDBJ databases">
        <title>Pontibacter populi HYL7-15.</title>
        <authorList>
            <person name="Kim M.K."/>
        </authorList>
    </citation>
    <scope>NUCLEOTIDE SEQUENCE [LARGE SCALE GENOMIC DNA]</scope>
    <source>
        <strain evidence="2 3">HYL7-15</strain>
    </source>
</reference>
<organism evidence="2 3">
    <name type="scientific">Pontibacter populi</name>
    <dbReference type="NCBI Taxonomy" id="890055"/>
    <lineage>
        <taxon>Bacteria</taxon>
        <taxon>Pseudomonadati</taxon>
        <taxon>Bacteroidota</taxon>
        <taxon>Cytophagia</taxon>
        <taxon>Cytophagales</taxon>
        <taxon>Hymenobacteraceae</taxon>
        <taxon>Pontibacter</taxon>
    </lineage>
</organism>
<dbReference type="Gene3D" id="3.40.50.1820">
    <property type="entry name" value="alpha/beta hydrolase"/>
    <property type="match status" value="1"/>
</dbReference>
<sequence length="312" mass="34854">MNLYFRRLLVICLFYSSASYAQKAEHFYSSATADTARNYTLILQPDKGKAVGMVLLFPGFGETPADVLKETPFPMTAAKAGYLVAIPYLEGNAGLYLTDTKQHMIVQLVLDVQQKYKLKNKKLAVGGFSMGGTTAVKFAEYSLSPNAAPKVSALFAVDPLLDLERFERSVLKAVQRDKSSRPKQMLQYLQALLQKDFNTTPVQNPEKFYTISPYTYSDTANTAIKPLKQLPVLLYSEPDVANQFNSNHRDLYDLNAADCTAMIADLQSMGNQQAQLILTTSKGRRSDGTVNPHSWSILDVDQTINWLQQHMK</sequence>
<dbReference type="GO" id="GO:0016787">
    <property type="term" value="F:hydrolase activity"/>
    <property type="evidence" value="ECO:0007669"/>
    <property type="project" value="UniProtKB-KW"/>
</dbReference>
<evidence type="ECO:0000313" key="3">
    <source>
        <dbReference type="Proteomes" id="UP001476807"/>
    </source>
</evidence>
<evidence type="ECO:0000256" key="1">
    <source>
        <dbReference type="SAM" id="SignalP"/>
    </source>
</evidence>
<keyword evidence="3" id="KW-1185">Reference proteome</keyword>
<dbReference type="Proteomes" id="UP001476807">
    <property type="component" value="Unassembled WGS sequence"/>
</dbReference>
<dbReference type="SUPFAM" id="SSF53474">
    <property type="entry name" value="alpha/beta-Hydrolases"/>
    <property type="match status" value="1"/>
</dbReference>
<dbReference type="Pfam" id="PF06028">
    <property type="entry name" value="DUF915"/>
    <property type="match status" value="1"/>
</dbReference>
<keyword evidence="2" id="KW-0378">Hydrolase</keyword>
<evidence type="ECO:0000313" key="2">
    <source>
        <dbReference type="EMBL" id="MER2998564.1"/>
    </source>
</evidence>
<name>A0ABV1RVZ7_9BACT</name>
<feature type="chain" id="PRO_5047104251" evidence="1">
    <location>
        <begin position="24"/>
        <end position="312"/>
    </location>
</feature>
<dbReference type="RefSeq" id="WP_350413031.1">
    <property type="nucleotide sequence ID" value="NZ_JBEOKT010000012.1"/>
</dbReference>
<accession>A0ABV1RVZ7</accession>
<proteinExistence type="predicted"/>
<protein>
    <submittedName>
        <fullName evidence="2">Alpha/beta hydrolase</fullName>
    </submittedName>
</protein>
<feature type="signal peptide" evidence="1">
    <location>
        <begin position="1"/>
        <end position="23"/>
    </location>
</feature>
<dbReference type="InterPro" id="IPR029058">
    <property type="entry name" value="AB_hydrolase_fold"/>
</dbReference>
<comment type="caution">
    <text evidence="2">The sequence shown here is derived from an EMBL/GenBank/DDBJ whole genome shotgun (WGS) entry which is preliminary data.</text>
</comment>
<gene>
    <name evidence="2" type="ORF">ABS362_13485</name>
</gene>
<keyword evidence="1" id="KW-0732">Signal</keyword>
<dbReference type="InterPro" id="IPR010315">
    <property type="entry name" value="DUF915_hydro-like"/>
</dbReference>
<dbReference type="EMBL" id="JBEOKT010000012">
    <property type="protein sequence ID" value="MER2998564.1"/>
    <property type="molecule type" value="Genomic_DNA"/>
</dbReference>